<evidence type="ECO:0000313" key="12">
    <source>
        <dbReference type="Proteomes" id="UP000027337"/>
    </source>
</evidence>
<name>A0A061SRT5_9RHOB</name>
<dbReference type="Gene3D" id="3.30.565.10">
    <property type="entry name" value="Histidine kinase-like ATPase, C-terminal domain"/>
    <property type="match status" value="1"/>
</dbReference>
<dbReference type="GO" id="GO:0000155">
    <property type="term" value="F:phosphorelay sensor kinase activity"/>
    <property type="evidence" value="ECO:0007669"/>
    <property type="project" value="InterPro"/>
</dbReference>
<dbReference type="PRINTS" id="PR00344">
    <property type="entry name" value="BCTRLSENSOR"/>
</dbReference>
<dbReference type="Pfam" id="PF13426">
    <property type="entry name" value="PAS_9"/>
    <property type="match status" value="2"/>
</dbReference>
<keyword evidence="12" id="KW-1185">Reference proteome</keyword>
<dbReference type="InterPro" id="IPR003661">
    <property type="entry name" value="HisK_dim/P_dom"/>
</dbReference>
<keyword evidence="7" id="KW-0812">Transmembrane</keyword>
<dbReference type="Gene3D" id="3.30.450.20">
    <property type="entry name" value="PAS domain"/>
    <property type="match status" value="2"/>
</dbReference>
<dbReference type="InterPro" id="IPR036097">
    <property type="entry name" value="HisK_dim/P_sf"/>
</dbReference>
<dbReference type="InterPro" id="IPR000700">
    <property type="entry name" value="PAS-assoc_C"/>
</dbReference>
<organism evidence="11 12">
    <name type="scientific">Sulfitobacter mediterraneus</name>
    <dbReference type="NCBI Taxonomy" id="83219"/>
    <lineage>
        <taxon>Bacteria</taxon>
        <taxon>Pseudomonadati</taxon>
        <taxon>Pseudomonadota</taxon>
        <taxon>Alphaproteobacteria</taxon>
        <taxon>Rhodobacterales</taxon>
        <taxon>Roseobacteraceae</taxon>
        <taxon>Sulfitobacter</taxon>
    </lineage>
</organism>
<keyword evidence="3" id="KW-0597">Phosphoprotein</keyword>
<keyword evidence="4" id="KW-0808">Transferase</keyword>
<evidence type="ECO:0000256" key="1">
    <source>
        <dbReference type="ARBA" id="ARBA00000085"/>
    </source>
</evidence>
<dbReference type="PROSITE" id="PS50113">
    <property type="entry name" value="PAC"/>
    <property type="match status" value="1"/>
</dbReference>
<accession>A0A061SRT5</accession>
<reference evidence="11 12" key="1">
    <citation type="journal article" date="2014" name="Genome Announc.">
        <title>Draft Genome Sequences of Two Isolates of the Roseobacter Group, Sulfitobacter sp. Strains 3SOLIMAR09 and 1FIGIMAR09, from Harbors of Mallorca Island (Mediterranean Sea).</title>
        <authorList>
            <person name="Mas-Llado M."/>
            <person name="Pina-Villalonga J.M."/>
            <person name="Brunet-Galmes I."/>
            <person name="Nogales B."/>
            <person name="Bosch R."/>
        </authorList>
    </citation>
    <scope>NUCLEOTIDE SEQUENCE [LARGE SCALE GENOMIC DNA]</scope>
    <source>
        <strain evidence="11 12">1FIGIMAR09</strain>
    </source>
</reference>
<keyword evidence="7" id="KW-1133">Transmembrane helix</keyword>
<dbReference type="CDD" id="cd00082">
    <property type="entry name" value="HisKA"/>
    <property type="match status" value="1"/>
</dbReference>
<gene>
    <name evidence="11" type="ORF">PM02_15215</name>
</gene>
<dbReference type="SMART" id="SM00388">
    <property type="entry name" value="HisKA"/>
    <property type="match status" value="1"/>
</dbReference>
<keyword evidence="6" id="KW-0902">Two-component regulatory system</keyword>
<feature type="domain" description="Histidine kinase" evidence="8">
    <location>
        <begin position="316"/>
        <end position="535"/>
    </location>
</feature>
<keyword evidence="5" id="KW-0418">Kinase</keyword>
<dbReference type="CDD" id="cd00130">
    <property type="entry name" value="PAS"/>
    <property type="match status" value="1"/>
</dbReference>
<feature type="transmembrane region" description="Helical" evidence="7">
    <location>
        <begin position="12"/>
        <end position="32"/>
    </location>
</feature>
<dbReference type="Proteomes" id="UP000027337">
    <property type="component" value="Unassembled WGS sequence"/>
</dbReference>
<dbReference type="PANTHER" id="PTHR43711">
    <property type="entry name" value="TWO-COMPONENT HISTIDINE KINASE"/>
    <property type="match status" value="1"/>
</dbReference>
<dbReference type="PANTHER" id="PTHR43711:SF1">
    <property type="entry name" value="HISTIDINE KINASE 1"/>
    <property type="match status" value="1"/>
</dbReference>
<evidence type="ECO:0000256" key="3">
    <source>
        <dbReference type="ARBA" id="ARBA00022553"/>
    </source>
</evidence>
<dbReference type="SMART" id="SM00387">
    <property type="entry name" value="HATPase_c"/>
    <property type="match status" value="1"/>
</dbReference>
<dbReference type="NCBIfam" id="TIGR00229">
    <property type="entry name" value="sensory_box"/>
    <property type="match status" value="1"/>
</dbReference>
<dbReference type="STRING" id="83219.PM02_15215"/>
<dbReference type="InterPro" id="IPR036890">
    <property type="entry name" value="HATPase_C_sf"/>
</dbReference>
<dbReference type="eggNOG" id="COG5002">
    <property type="taxonomic scope" value="Bacteria"/>
</dbReference>
<dbReference type="InterPro" id="IPR050736">
    <property type="entry name" value="Sensor_HK_Regulatory"/>
</dbReference>
<comment type="caution">
    <text evidence="11">The sequence shown here is derived from an EMBL/GenBank/DDBJ whole genome shotgun (WGS) entry which is preliminary data.</text>
</comment>
<evidence type="ECO:0000256" key="6">
    <source>
        <dbReference type="ARBA" id="ARBA00023012"/>
    </source>
</evidence>
<dbReference type="RefSeq" id="WP_051584195.1">
    <property type="nucleotide sequence ID" value="NZ_JEMU01000014.1"/>
</dbReference>
<dbReference type="EC" id="2.7.13.3" evidence="2"/>
<dbReference type="InterPro" id="IPR004358">
    <property type="entry name" value="Sig_transdc_His_kin-like_C"/>
</dbReference>
<evidence type="ECO:0000256" key="5">
    <source>
        <dbReference type="ARBA" id="ARBA00022777"/>
    </source>
</evidence>
<evidence type="ECO:0000256" key="4">
    <source>
        <dbReference type="ARBA" id="ARBA00022679"/>
    </source>
</evidence>
<evidence type="ECO:0000259" key="10">
    <source>
        <dbReference type="PROSITE" id="PS50113"/>
    </source>
</evidence>
<evidence type="ECO:0000256" key="7">
    <source>
        <dbReference type="SAM" id="Phobius"/>
    </source>
</evidence>
<dbReference type="SUPFAM" id="SSF55874">
    <property type="entry name" value="ATPase domain of HSP90 chaperone/DNA topoisomerase II/histidine kinase"/>
    <property type="match status" value="1"/>
</dbReference>
<dbReference type="InterPro" id="IPR035965">
    <property type="entry name" value="PAS-like_dom_sf"/>
</dbReference>
<feature type="transmembrane region" description="Helical" evidence="7">
    <location>
        <begin position="38"/>
        <end position="56"/>
    </location>
</feature>
<dbReference type="PROSITE" id="PS50112">
    <property type="entry name" value="PAS"/>
    <property type="match status" value="1"/>
</dbReference>
<evidence type="ECO:0000313" key="11">
    <source>
        <dbReference type="EMBL" id="KAJ02104.1"/>
    </source>
</evidence>
<evidence type="ECO:0000256" key="2">
    <source>
        <dbReference type="ARBA" id="ARBA00012438"/>
    </source>
</evidence>
<dbReference type="EMBL" id="JEMU01000014">
    <property type="protein sequence ID" value="KAJ02104.1"/>
    <property type="molecule type" value="Genomic_DNA"/>
</dbReference>
<dbReference type="SUPFAM" id="SSF47384">
    <property type="entry name" value="Homodimeric domain of signal transducing histidine kinase"/>
    <property type="match status" value="1"/>
</dbReference>
<dbReference type="Gene3D" id="1.10.287.130">
    <property type="match status" value="1"/>
</dbReference>
<dbReference type="InterPro" id="IPR000014">
    <property type="entry name" value="PAS"/>
</dbReference>
<sequence length="551" mass="61132">MADITSSKTSAKAFAFGTVAATGWYATTSALLAAPLDYFIPIGGAITLAGLIPILLNRHAVRQQANIDNVALTQRLGVLDRHVMVNVVDTNHCVSEANDQFLDVTGYRRDELIGKPVKVLYCESNGQSKADEIRGTLLRGETWQGETPLRRKDGTVMHTHTTVIPLFDAMGEWTGSIAARTDITRTKKLLAEQETMETLEELRDDIWIVDADSERFTYMNRAAMRRTDWTKQNYKEKSLGDIAQDRGAKAIVSACRELKENGEGMTHFETVLKGKPFYASIKLLRVKNAEDRFLILLNDISDRLAEERKKSDFIAMVSHELRSPLTSIKGSMGLLLSNATGELPDKALALLGIAHRNADRLVLIINDILDLEKISAGRMDFDLQDSDMSELVRETNHATEMLQQRFALKVETKGVDKPLPIKTDSTRIIQVLTNFMSNACKFSKPNGRIVIEVQQLDESLRVSVTDEGPGIPSSDHHKIFERFADLENSDRSSKGGTGLGLSICKAIVESLGGTIGFETEENVGTTFYFVLPQTQCAEDGDRAEEEFREAS</sequence>
<dbReference type="PROSITE" id="PS50109">
    <property type="entry name" value="HIS_KIN"/>
    <property type="match status" value="1"/>
</dbReference>
<dbReference type="CDD" id="cd00075">
    <property type="entry name" value="HATPase"/>
    <property type="match status" value="1"/>
</dbReference>
<feature type="domain" description="PAC" evidence="10">
    <location>
        <begin position="143"/>
        <end position="195"/>
    </location>
</feature>
<feature type="domain" description="PAS" evidence="9">
    <location>
        <begin position="87"/>
        <end position="115"/>
    </location>
</feature>
<proteinExistence type="predicted"/>
<dbReference type="InterPro" id="IPR003594">
    <property type="entry name" value="HATPase_dom"/>
</dbReference>
<dbReference type="InterPro" id="IPR005467">
    <property type="entry name" value="His_kinase_dom"/>
</dbReference>
<dbReference type="SUPFAM" id="SSF55785">
    <property type="entry name" value="PYP-like sensor domain (PAS domain)"/>
    <property type="match status" value="2"/>
</dbReference>
<evidence type="ECO:0000259" key="8">
    <source>
        <dbReference type="PROSITE" id="PS50109"/>
    </source>
</evidence>
<dbReference type="Pfam" id="PF02518">
    <property type="entry name" value="HATPase_c"/>
    <property type="match status" value="1"/>
</dbReference>
<dbReference type="Pfam" id="PF00512">
    <property type="entry name" value="HisKA"/>
    <property type="match status" value="1"/>
</dbReference>
<evidence type="ECO:0000259" key="9">
    <source>
        <dbReference type="PROSITE" id="PS50112"/>
    </source>
</evidence>
<comment type="catalytic activity">
    <reaction evidence="1">
        <text>ATP + protein L-histidine = ADP + protein N-phospho-L-histidine.</text>
        <dbReference type="EC" id="2.7.13.3"/>
    </reaction>
</comment>
<protein>
    <recommendedName>
        <fullName evidence="2">histidine kinase</fullName>
        <ecNumber evidence="2">2.7.13.3</ecNumber>
    </recommendedName>
</protein>
<keyword evidence="7" id="KW-0472">Membrane</keyword>
<dbReference type="FunFam" id="3.30.565.10:FF:000006">
    <property type="entry name" value="Sensor histidine kinase WalK"/>
    <property type="match status" value="1"/>
</dbReference>
<dbReference type="AlphaFoldDB" id="A0A061SRT5"/>